<dbReference type="GO" id="GO:0012505">
    <property type="term" value="C:endomembrane system"/>
    <property type="evidence" value="ECO:0007669"/>
    <property type="project" value="UniProtKB-SubCell"/>
</dbReference>
<comment type="subcellular location">
    <subcellularLocation>
        <location evidence="1">Endomembrane system</location>
    </subcellularLocation>
</comment>
<evidence type="ECO:0000256" key="1">
    <source>
        <dbReference type="ARBA" id="ARBA00004308"/>
    </source>
</evidence>
<dbReference type="GO" id="GO:0030244">
    <property type="term" value="P:cellulose biosynthetic process"/>
    <property type="evidence" value="ECO:0007669"/>
    <property type="project" value="InterPro"/>
</dbReference>
<dbReference type="EMBL" id="BSYO01000010">
    <property type="protein sequence ID" value="GMH11022.1"/>
    <property type="molecule type" value="Genomic_DNA"/>
</dbReference>
<dbReference type="GO" id="GO:0016020">
    <property type="term" value="C:membrane"/>
    <property type="evidence" value="ECO:0007669"/>
    <property type="project" value="InterPro"/>
</dbReference>
<dbReference type="GO" id="GO:0016760">
    <property type="term" value="F:cellulose synthase (UDP-forming) activity"/>
    <property type="evidence" value="ECO:0007669"/>
    <property type="project" value="InterPro"/>
</dbReference>
<comment type="caution">
    <text evidence="8">The sequence shown here is derived from an EMBL/GenBank/DDBJ whole genome shotgun (WGS) entry which is preliminary data.</text>
</comment>
<dbReference type="InterPro" id="IPR005150">
    <property type="entry name" value="Cellulose_synth"/>
</dbReference>
<name>A0AAD3XN59_NEPGR</name>
<dbReference type="AlphaFoldDB" id="A0AAD3XN59"/>
<evidence type="ECO:0000313" key="8">
    <source>
        <dbReference type="EMBL" id="GMH11022.1"/>
    </source>
</evidence>
<dbReference type="GO" id="GO:0071555">
    <property type="term" value="P:cell wall organization"/>
    <property type="evidence" value="ECO:0007669"/>
    <property type="project" value="UniProtKB-KW"/>
</dbReference>
<evidence type="ECO:0000256" key="5">
    <source>
        <dbReference type="ARBA" id="ARBA00022989"/>
    </source>
</evidence>
<keyword evidence="6" id="KW-0472">Membrane</keyword>
<dbReference type="Pfam" id="PF03552">
    <property type="entry name" value="Cellulose_synt"/>
    <property type="match status" value="1"/>
</dbReference>
<keyword evidence="9" id="KW-1185">Reference proteome</keyword>
<evidence type="ECO:0000313" key="9">
    <source>
        <dbReference type="Proteomes" id="UP001279734"/>
    </source>
</evidence>
<evidence type="ECO:0000256" key="7">
    <source>
        <dbReference type="ARBA" id="ARBA00023316"/>
    </source>
</evidence>
<keyword evidence="4" id="KW-0812">Transmembrane</keyword>
<sequence length="102" mass="11845">MRCVKVIWENVEAGEKGVPHLVYISREKCPNYFHHYKAGAMNILFFFRAAAGNQGPSYEGTGCFHRRKVIYGLSPNESQIYDTLINLYHIIDYNLLILIHIR</sequence>
<keyword evidence="3" id="KW-0808">Transferase</keyword>
<evidence type="ECO:0000256" key="2">
    <source>
        <dbReference type="ARBA" id="ARBA00022676"/>
    </source>
</evidence>
<evidence type="ECO:0000256" key="6">
    <source>
        <dbReference type="ARBA" id="ARBA00023136"/>
    </source>
</evidence>
<dbReference type="PANTHER" id="PTHR13301">
    <property type="entry name" value="X-BOX TRANSCRIPTION FACTOR-RELATED"/>
    <property type="match status" value="1"/>
</dbReference>
<evidence type="ECO:0000256" key="3">
    <source>
        <dbReference type="ARBA" id="ARBA00022679"/>
    </source>
</evidence>
<accession>A0AAD3XN59</accession>
<evidence type="ECO:0000256" key="4">
    <source>
        <dbReference type="ARBA" id="ARBA00022692"/>
    </source>
</evidence>
<dbReference type="Proteomes" id="UP001279734">
    <property type="component" value="Unassembled WGS sequence"/>
</dbReference>
<protein>
    <submittedName>
        <fullName evidence="8">Uncharacterized protein</fullName>
    </submittedName>
</protein>
<keyword evidence="7" id="KW-0961">Cell wall biogenesis/degradation</keyword>
<organism evidence="8 9">
    <name type="scientific">Nepenthes gracilis</name>
    <name type="common">Slender pitcher plant</name>
    <dbReference type="NCBI Taxonomy" id="150966"/>
    <lineage>
        <taxon>Eukaryota</taxon>
        <taxon>Viridiplantae</taxon>
        <taxon>Streptophyta</taxon>
        <taxon>Embryophyta</taxon>
        <taxon>Tracheophyta</taxon>
        <taxon>Spermatophyta</taxon>
        <taxon>Magnoliopsida</taxon>
        <taxon>eudicotyledons</taxon>
        <taxon>Gunneridae</taxon>
        <taxon>Pentapetalae</taxon>
        <taxon>Caryophyllales</taxon>
        <taxon>Nepenthaceae</taxon>
        <taxon>Nepenthes</taxon>
    </lineage>
</organism>
<reference evidence="8" key="1">
    <citation type="submission" date="2023-05" db="EMBL/GenBank/DDBJ databases">
        <title>Nepenthes gracilis genome sequencing.</title>
        <authorList>
            <person name="Fukushima K."/>
        </authorList>
    </citation>
    <scope>NUCLEOTIDE SEQUENCE</scope>
    <source>
        <strain evidence="8">SING2019-196</strain>
    </source>
</reference>
<proteinExistence type="predicted"/>
<keyword evidence="5" id="KW-1133">Transmembrane helix</keyword>
<gene>
    <name evidence="8" type="ORF">Nepgr_012863</name>
</gene>
<keyword evidence="2" id="KW-0328">Glycosyltransferase</keyword>